<name>A0ABU5V0Q4_9GAMM</name>
<feature type="chain" id="PRO_5044958810" evidence="2">
    <location>
        <begin position="18"/>
        <end position="474"/>
    </location>
</feature>
<proteinExistence type="inferred from homology"/>
<feature type="signal peptide" evidence="2">
    <location>
        <begin position="1"/>
        <end position="17"/>
    </location>
</feature>
<keyword evidence="2" id="KW-0449">Lipoprotein</keyword>
<organism evidence="4 5">
    <name type="scientific">Stenotrophomonas capsici</name>
    <dbReference type="NCBI Taxonomy" id="3110230"/>
    <lineage>
        <taxon>Bacteria</taxon>
        <taxon>Pseudomonadati</taxon>
        <taxon>Pseudomonadota</taxon>
        <taxon>Gammaproteobacteria</taxon>
        <taxon>Lysobacterales</taxon>
        <taxon>Lysobacteraceae</taxon>
        <taxon>Stenotrophomonas</taxon>
    </lineage>
</organism>
<dbReference type="NCBIfam" id="TIGR01845">
    <property type="entry name" value="outer_NodT"/>
    <property type="match status" value="1"/>
</dbReference>
<keyword evidence="2" id="KW-0564">Palmitate</keyword>
<keyword evidence="2" id="KW-1134">Transmembrane beta strand</keyword>
<comment type="caution">
    <text evidence="4">The sequence shown here is derived from an EMBL/GenBank/DDBJ whole genome shotgun (WGS) entry which is preliminary data.</text>
</comment>
<feature type="compositionally biased region" description="Polar residues" evidence="3">
    <location>
        <begin position="102"/>
        <end position="119"/>
    </location>
</feature>
<feature type="region of interest" description="Disordered" evidence="3">
    <location>
        <begin position="100"/>
        <end position="119"/>
    </location>
</feature>
<evidence type="ECO:0000256" key="3">
    <source>
        <dbReference type="SAM" id="MobiDB-lite"/>
    </source>
</evidence>
<comment type="similarity">
    <text evidence="1 2">Belongs to the outer membrane factor (OMF) (TC 1.B.17) family.</text>
</comment>
<dbReference type="EMBL" id="JAYFUH010000063">
    <property type="protein sequence ID" value="MEA5666925.1"/>
    <property type="molecule type" value="Genomic_DNA"/>
</dbReference>
<comment type="subcellular location">
    <subcellularLocation>
        <location evidence="2">Cell outer membrane</location>
        <topology evidence="2">Lipid-anchor</topology>
    </subcellularLocation>
</comment>
<keyword evidence="5" id="KW-1185">Reference proteome</keyword>
<accession>A0ABU5V0Q4</accession>
<keyword evidence="2" id="KW-0812">Transmembrane</keyword>
<dbReference type="Pfam" id="PF02321">
    <property type="entry name" value="OEP"/>
    <property type="match status" value="2"/>
</dbReference>
<evidence type="ECO:0000256" key="2">
    <source>
        <dbReference type="RuleBase" id="RU362097"/>
    </source>
</evidence>
<sequence length="474" mass="50376">MLLAACLLALAGCTSMAPRYTRPAAPVSDTLPAGVPAIASDAGAVADLPWRQVFLDTRLQQVIALALENNRDLRIALLNIETQRAQYRIQRAASLPSIDASAAQSRSRGTDASGQSGVSRSASAEVGIASWELDLFGRVRSLKDQALENWLATTETQRGTRLTLVAEVASAWLTLCADQQRLELARQTLHNQQQTLALAQERHAQGIVSGLDLSQVEASVHSARTDVASYTVQLAQDRTALELLVGTRLEDPLLPSSEALDSAVALAPIRSGLDSRVLLDRPDVLAAEHALKAANANIGAARAAFFPSIALTANTGRSSDALSSLFSGGQRTWSFVPSISIPIFHAGALKAELDVATLGRHIEVARYEKSIQSAFAEVADALVARANLDEQLEAQRALVAANQRGFTLADTRYRTGVDSYLEALDAQRSLYSARQAQITLQLSEANNRVTLYKVLGGGADAQGDGSPATGPEAP</sequence>
<dbReference type="RefSeq" id="WP_323438146.1">
    <property type="nucleotide sequence ID" value="NZ_JAYFUH010000063.1"/>
</dbReference>
<evidence type="ECO:0000256" key="1">
    <source>
        <dbReference type="ARBA" id="ARBA00007613"/>
    </source>
</evidence>
<protein>
    <submittedName>
        <fullName evidence="4">Efflux transporter outer membrane subunit</fullName>
    </submittedName>
</protein>
<evidence type="ECO:0000313" key="5">
    <source>
        <dbReference type="Proteomes" id="UP001301653"/>
    </source>
</evidence>
<dbReference type="PANTHER" id="PTHR30203:SF32">
    <property type="entry name" value="CATION EFFLUX SYSTEM PROTEIN CUSC"/>
    <property type="match status" value="1"/>
</dbReference>
<keyword evidence="2" id="KW-0732">Signal</keyword>
<dbReference type="SUPFAM" id="SSF56954">
    <property type="entry name" value="Outer membrane efflux proteins (OEP)"/>
    <property type="match status" value="1"/>
</dbReference>
<gene>
    <name evidence="4" type="ORF">VA603_05170</name>
</gene>
<dbReference type="Gene3D" id="1.20.1600.10">
    <property type="entry name" value="Outer membrane efflux proteins (OEP)"/>
    <property type="match status" value="1"/>
</dbReference>
<keyword evidence="2" id="KW-0472">Membrane</keyword>
<dbReference type="Proteomes" id="UP001301653">
    <property type="component" value="Unassembled WGS sequence"/>
</dbReference>
<dbReference type="InterPro" id="IPR003423">
    <property type="entry name" value="OMP_efflux"/>
</dbReference>
<dbReference type="InterPro" id="IPR010131">
    <property type="entry name" value="MdtP/NodT-like"/>
</dbReference>
<dbReference type="PANTHER" id="PTHR30203">
    <property type="entry name" value="OUTER MEMBRANE CATION EFFLUX PROTEIN"/>
    <property type="match status" value="1"/>
</dbReference>
<reference evidence="4 5" key="1">
    <citation type="submission" date="2023-12" db="EMBL/GenBank/DDBJ databases">
        <title>Stenotrophomonas guangdongensis sp. nov., isolated from wilted pepper plants (Capsicum annuum).</title>
        <authorList>
            <person name="Qiu M."/>
            <person name="Li Y."/>
            <person name="Liu Q."/>
            <person name="Zhang X."/>
            <person name="Huang Y."/>
            <person name="Guo R."/>
            <person name="Hu M."/>
            <person name="Zhou J."/>
            <person name="Zhou X."/>
        </authorList>
    </citation>
    <scope>NUCLEOTIDE SEQUENCE [LARGE SCALE GENOMIC DNA]</scope>
    <source>
        <strain evidence="4 5">MH1</strain>
    </source>
</reference>
<evidence type="ECO:0000313" key="4">
    <source>
        <dbReference type="EMBL" id="MEA5666925.1"/>
    </source>
</evidence>
<dbReference type="Gene3D" id="2.20.200.10">
    <property type="entry name" value="Outer membrane efflux proteins (OEP)"/>
    <property type="match status" value="1"/>
</dbReference>